<dbReference type="Pfam" id="PF12697">
    <property type="entry name" value="Abhydrolase_6"/>
    <property type="match status" value="1"/>
</dbReference>
<comment type="pathway">
    <text evidence="3">Quinol/quinone metabolism; menaquinone biosynthesis.</text>
</comment>
<reference evidence="5 6" key="1">
    <citation type="journal article" date="2017" name="Elife">
        <title>Extensive horizontal gene transfer in cheese-associated bacteria.</title>
        <authorList>
            <person name="Bonham K.S."/>
            <person name="Wolfe B.E."/>
            <person name="Dutton R.J."/>
        </authorList>
    </citation>
    <scope>NUCLEOTIDE SEQUENCE [LARGE SCALE GENOMIC DNA]</scope>
    <source>
        <strain evidence="5 6">JB196</strain>
    </source>
</reference>
<dbReference type="InterPro" id="IPR000073">
    <property type="entry name" value="AB_hydrolase_1"/>
</dbReference>
<dbReference type="AlphaFoldDB" id="A0A368LLZ8"/>
<dbReference type="PANTHER" id="PTHR42916:SF1">
    <property type="entry name" value="PROTEIN PHYLLO, CHLOROPLASTIC"/>
    <property type="match status" value="1"/>
</dbReference>
<dbReference type="NCBIfam" id="NF008340">
    <property type="entry name" value="PRK11126.1"/>
    <property type="match status" value="1"/>
</dbReference>
<dbReference type="GO" id="GO:0009234">
    <property type="term" value="P:menaquinone biosynthetic process"/>
    <property type="evidence" value="ECO:0007669"/>
    <property type="project" value="UniProtKB-UniRule"/>
</dbReference>
<accession>A0A368LLZ8</accession>
<keyword evidence="2 3" id="KW-0456">Lyase</keyword>
<dbReference type="SUPFAM" id="SSF53474">
    <property type="entry name" value="alpha/beta-Hydrolases"/>
    <property type="match status" value="1"/>
</dbReference>
<dbReference type="PANTHER" id="PTHR42916">
    <property type="entry name" value="2-SUCCINYL-5-ENOLPYRUVYL-6-HYDROXY-3-CYCLOHEXENE-1-CARBOXYLATE SYNTHASE"/>
    <property type="match status" value="1"/>
</dbReference>
<dbReference type="GO" id="GO:0070205">
    <property type="term" value="F:2-succinyl-6-hydroxy-2,4-cyclohexadiene-1-carboxylate synthase activity"/>
    <property type="evidence" value="ECO:0007669"/>
    <property type="project" value="UniProtKB-UniRule"/>
</dbReference>
<evidence type="ECO:0000313" key="5">
    <source>
        <dbReference type="EMBL" id="RCS72929.1"/>
    </source>
</evidence>
<dbReference type="EC" id="4.2.99.20" evidence="3"/>
<dbReference type="NCBIfam" id="TIGR03695">
    <property type="entry name" value="menH_SHCHC"/>
    <property type="match status" value="1"/>
</dbReference>
<comment type="catalytic activity">
    <reaction evidence="3">
        <text>5-enolpyruvoyl-6-hydroxy-2-succinyl-cyclohex-3-ene-1-carboxylate = (1R,6R)-6-hydroxy-2-succinyl-cyclohexa-2,4-diene-1-carboxylate + pyruvate</text>
        <dbReference type="Rhea" id="RHEA:25597"/>
        <dbReference type="ChEBI" id="CHEBI:15361"/>
        <dbReference type="ChEBI" id="CHEBI:58689"/>
        <dbReference type="ChEBI" id="CHEBI:58818"/>
        <dbReference type="EC" id="4.2.99.20"/>
    </reaction>
</comment>
<feature type="domain" description="AB hydrolase-1" evidence="4">
    <location>
        <begin position="23"/>
        <end position="257"/>
    </location>
</feature>
<comment type="function">
    <text evidence="3">Catalyzes a proton abstraction reaction that results in 2,5-elimination of pyruvate from 2-succinyl-5-enolpyruvyl-6-hydroxy-3-cyclohexene-1-carboxylate (SEPHCHC) and the formation of 2-succinyl-6-hydroxy-2,4-cyclohexadiene-1-carboxylate (SHCHC).</text>
</comment>
<comment type="similarity">
    <text evidence="3">Belongs to the AB hydrolase superfamily. MenH family.</text>
</comment>
<dbReference type="EMBL" id="QPGL01000001">
    <property type="protein sequence ID" value="RCS72929.1"/>
    <property type="molecule type" value="Genomic_DNA"/>
</dbReference>
<dbReference type="Proteomes" id="UP000252479">
    <property type="component" value="Unassembled WGS sequence"/>
</dbReference>
<dbReference type="HAMAP" id="MF_01660">
    <property type="entry name" value="MenH"/>
    <property type="match status" value="1"/>
</dbReference>
<comment type="subunit">
    <text evidence="3">Monomer.</text>
</comment>
<sequence>MLYSQMVERNDGGEIEAQQPIPVFLHGFLGSSLDWNNCISHLNLPHAICIDLPCHGLSKYCEVQNFEEACQQVQLTVLSKLKKEKRAPNTPLVFVAYSLGARIAMFGMAKQAFPDLNIQGAILEGGNFGLIQEQENVLRWEDDKHWSKRFATEAIEDVLYDWYLQGVFSSLDDDQREELVELRSDNLGSQLGCMLRATSLAKQPYLLDDLKQLSVPLLYVCGEKDQKFRILAEKSGLPYQLVKNAGHNVHHEQPQQFSSIVKAFVDTL</sequence>
<organism evidence="5 6">
    <name type="scientific">Vibrio casei</name>
    <dbReference type="NCBI Taxonomy" id="673372"/>
    <lineage>
        <taxon>Bacteria</taxon>
        <taxon>Pseudomonadati</taxon>
        <taxon>Pseudomonadota</taxon>
        <taxon>Gammaproteobacteria</taxon>
        <taxon>Vibrionales</taxon>
        <taxon>Vibrionaceae</taxon>
        <taxon>Vibrio</taxon>
    </lineage>
</organism>
<protein>
    <recommendedName>
        <fullName evidence="3">Putative 2-succinyl-6-hydroxy-2,4-cyclohexadiene-1-carboxylate synthase</fullName>
        <shortName evidence="3">SHCHC synthase</shortName>
        <ecNumber evidence="3">4.2.99.20</ecNumber>
    </recommendedName>
</protein>
<evidence type="ECO:0000313" key="6">
    <source>
        <dbReference type="Proteomes" id="UP000252479"/>
    </source>
</evidence>
<dbReference type="InterPro" id="IPR029058">
    <property type="entry name" value="AB_hydrolase_fold"/>
</dbReference>
<evidence type="ECO:0000259" key="4">
    <source>
        <dbReference type="Pfam" id="PF12697"/>
    </source>
</evidence>
<dbReference type="Gene3D" id="3.40.50.1820">
    <property type="entry name" value="alpha/beta hydrolase"/>
    <property type="match status" value="1"/>
</dbReference>
<dbReference type="InterPro" id="IPR022485">
    <property type="entry name" value="SHCHC_synthase_MenH"/>
</dbReference>
<comment type="caution">
    <text evidence="5">The sequence shown here is derived from an EMBL/GenBank/DDBJ whole genome shotgun (WGS) entry which is preliminary data.</text>
</comment>
<dbReference type="GeneID" id="303188165"/>
<gene>
    <name evidence="3" type="primary">menH</name>
    <name evidence="5" type="ORF">CIK83_04505</name>
</gene>
<evidence type="ECO:0000256" key="1">
    <source>
        <dbReference type="ARBA" id="ARBA00022428"/>
    </source>
</evidence>
<evidence type="ECO:0000256" key="2">
    <source>
        <dbReference type="ARBA" id="ARBA00023239"/>
    </source>
</evidence>
<keyword evidence="1 3" id="KW-0474">Menaquinone biosynthesis</keyword>
<name>A0A368LLZ8_9VIBR</name>
<proteinExistence type="inferred from homology"/>
<dbReference type="UniPathway" id="UPA01057">
    <property type="reaction ID" value="UER00900"/>
</dbReference>
<dbReference type="RefSeq" id="WP_086960924.1">
    <property type="nucleotide sequence ID" value="NZ_FUKS01000036.1"/>
</dbReference>
<comment type="pathway">
    <text evidence="3">Quinol/quinone metabolism; 1,4-dihydroxy-2-naphthoate biosynthesis; 1,4-dihydroxy-2-naphthoate from chorismate: step 3/7.</text>
</comment>
<keyword evidence="6" id="KW-1185">Reference proteome</keyword>
<dbReference type="UniPathway" id="UPA00079"/>
<evidence type="ECO:0000256" key="3">
    <source>
        <dbReference type="HAMAP-Rule" id="MF_01660"/>
    </source>
</evidence>